<feature type="region of interest" description="Disordered" evidence="5">
    <location>
        <begin position="395"/>
        <end position="456"/>
    </location>
</feature>
<dbReference type="GO" id="GO:0016987">
    <property type="term" value="F:sigma factor activity"/>
    <property type="evidence" value="ECO:0007669"/>
    <property type="project" value="UniProtKB-KW"/>
</dbReference>
<evidence type="ECO:0000313" key="7">
    <source>
        <dbReference type="EMBL" id="KYF74499.1"/>
    </source>
</evidence>
<evidence type="ECO:0000256" key="5">
    <source>
        <dbReference type="SAM" id="MobiDB-lite"/>
    </source>
</evidence>
<sequence>MSPLSLPPPPPDLVRHSTWASMHATAVHVLPGMLRYLGVAEDDIEDLSQEVLLGAYTSLPRYNPAYSVEAGGPASAQQPASPSPPALPPPPASPPLQYFVSAVPAAADAAPEQDDTALPPHVRPAPRHPAGRSRPHSLGKHWRSESTWLFGIAWRQVRHHLERAYRRREVPVGLADAACFENADVAPSSEQRIATKERIAVAIGLLAKIPPERRAVLILADAYEVPTREIARALELNENTVGSRLRLAREDYRAAVKRLRPEEQHALRSGLLVLPIFSVASSTSAIAAPPIHSSATVETNAPATRPDLPRDPGQHNLADRSGRVARLARFARPVARLARPLARYLRPALEWTTAGIGGAAMAAVLARAPIPWAERLGPVAGPLIVSSAVDARALSQRETRPGEAPQFEVSRLGATSDKETSAARAPTPAPADVLGQHNPATPQHHAPSDQEDEPLAEELRLLDAAKQALLQGDRTTAAERIAAHERRFPQGRLKLMRERLRSKMEAPS</sequence>
<dbReference type="Proteomes" id="UP000075635">
    <property type="component" value="Unassembled WGS sequence"/>
</dbReference>
<feature type="region of interest" description="Disordered" evidence="5">
    <location>
        <begin position="69"/>
        <end position="94"/>
    </location>
</feature>
<feature type="compositionally biased region" description="Low complexity" evidence="5">
    <location>
        <begin position="109"/>
        <end position="120"/>
    </location>
</feature>
<dbReference type="AlphaFoldDB" id="A0A150R2P7"/>
<dbReference type="InterPro" id="IPR013324">
    <property type="entry name" value="RNA_pol_sigma_r3/r4-like"/>
</dbReference>
<protein>
    <submittedName>
        <fullName evidence="7">RNA polymerase subunit sigma</fullName>
    </submittedName>
</protein>
<dbReference type="EMBL" id="JEMB01003269">
    <property type="protein sequence ID" value="KYF74499.1"/>
    <property type="molecule type" value="Genomic_DNA"/>
</dbReference>
<dbReference type="InterPro" id="IPR039425">
    <property type="entry name" value="RNA_pol_sigma-70-like"/>
</dbReference>
<comment type="caution">
    <text evidence="7">The sequence shown here is derived from an EMBL/GenBank/DDBJ whole genome shotgun (WGS) entry which is preliminary data.</text>
</comment>
<organism evidence="7 8">
    <name type="scientific">Sorangium cellulosum</name>
    <name type="common">Polyangium cellulosum</name>
    <dbReference type="NCBI Taxonomy" id="56"/>
    <lineage>
        <taxon>Bacteria</taxon>
        <taxon>Pseudomonadati</taxon>
        <taxon>Myxococcota</taxon>
        <taxon>Polyangia</taxon>
        <taxon>Polyangiales</taxon>
        <taxon>Polyangiaceae</taxon>
        <taxon>Sorangium</taxon>
    </lineage>
</organism>
<feature type="region of interest" description="Disordered" evidence="5">
    <location>
        <begin position="109"/>
        <end position="139"/>
    </location>
</feature>
<dbReference type="GO" id="GO:0006352">
    <property type="term" value="P:DNA-templated transcription initiation"/>
    <property type="evidence" value="ECO:0007669"/>
    <property type="project" value="InterPro"/>
</dbReference>
<reference evidence="7 8" key="1">
    <citation type="submission" date="2014-02" db="EMBL/GenBank/DDBJ databases">
        <title>The small core and large imbalanced accessory genome model reveals a collaborative survival strategy of Sorangium cellulosum strains in nature.</title>
        <authorList>
            <person name="Han K."/>
            <person name="Peng R."/>
            <person name="Blom J."/>
            <person name="Li Y.-Z."/>
        </authorList>
    </citation>
    <scope>NUCLEOTIDE SEQUENCE [LARGE SCALE GENOMIC DNA]</scope>
    <source>
        <strain evidence="7 8">So0011-07</strain>
    </source>
</reference>
<dbReference type="GO" id="GO:0003677">
    <property type="term" value="F:DNA binding"/>
    <property type="evidence" value="ECO:0007669"/>
    <property type="project" value="UniProtKB-KW"/>
</dbReference>
<proteinExistence type="predicted"/>
<keyword evidence="1" id="KW-0805">Transcription regulation</keyword>
<feature type="non-terminal residue" evidence="7">
    <location>
        <position position="508"/>
    </location>
</feature>
<dbReference type="PANTHER" id="PTHR43133">
    <property type="entry name" value="RNA POLYMERASE ECF-TYPE SIGMA FACTO"/>
    <property type="match status" value="1"/>
</dbReference>
<keyword evidence="3" id="KW-0238">DNA-binding</keyword>
<dbReference type="SUPFAM" id="SSF88659">
    <property type="entry name" value="Sigma3 and sigma4 domains of RNA polymerase sigma factors"/>
    <property type="match status" value="1"/>
</dbReference>
<evidence type="ECO:0000256" key="4">
    <source>
        <dbReference type="ARBA" id="ARBA00023163"/>
    </source>
</evidence>
<evidence type="ECO:0000313" key="8">
    <source>
        <dbReference type="Proteomes" id="UP000075635"/>
    </source>
</evidence>
<keyword evidence="2" id="KW-0731">Sigma factor</keyword>
<gene>
    <name evidence="7" type="ORF">BE17_45240</name>
</gene>
<feature type="compositionally biased region" description="Basic residues" evidence="5">
    <location>
        <begin position="124"/>
        <end position="139"/>
    </location>
</feature>
<evidence type="ECO:0000256" key="3">
    <source>
        <dbReference type="ARBA" id="ARBA00023125"/>
    </source>
</evidence>
<keyword evidence="4" id="KW-0804">Transcription</keyword>
<feature type="domain" description="RNA polymerase sigma factor 70 region 4 type 2" evidence="6">
    <location>
        <begin position="205"/>
        <end position="250"/>
    </location>
</feature>
<dbReference type="InterPro" id="IPR036388">
    <property type="entry name" value="WH-like_DNA-bd_sf"/>
</dbReference>
<feature type="compositionally biased region" description="Basic and acidic residues" evidence="5">
    <location>
        <begin position="307"/>
        <end position="318"/>
    </location>
</feature>
<feature type="region of interest" description="Disordered" evidence="5">
    <location>
        <begin position="296"/>
        <end position="318"/>
    </location>
</feature>
<dbReference type="Pfam" id="PF08281">
    <property type="entry name" value="Sigma70_r4_2"/>
    <property type="match status" value="1"/>
</dbReference>
<feature type="compositionally biased region" description="Pro residues" evidence="5">
    <location>
        <begin position="81"/>
        <end position="94"/>
    </location>
</feature>
<dbReference type="PANTHER" id="PTHR43133:SF8">
    <property type="entry name" value="RNA POLYMERASE SIGMA FACTOR HI_1459-RELATED"/>
    <property type="match status" value="1"/>
</dbReference>
<accession>A0A150R2P7</accession>
<evidence type="ECO:0000256" key="2">
    <source>
        <dbReference type="ARBA" id="ARBA00023082"/>
    </source>
</evidence>
<name>A0A150R2P7_SORCE</name>
<dbReference type="InterPro" id="IPR013249">
    <property type="entry name" value="RNA_pol_sigma70_r4_t2"/>
</dbReference>
<dbReference type="Gene3D" id="1.10.10.10">
    <property type="entry name" value="Winged helix-like DNA-binding domain superfamily/Winged helix DNA-binding domain"/>
    <property type="match status" value="1"/>
</dbReference>
<evidence type="ECO:0000259" key="6">
    <source>
        <dbReference type="Pfam" id="PF08281"/>
    </source>
</evidence>
<evidence type="ECO:0000256" key="1">
    <source>
        <dbReference type="ARBA" id="ARBA00023015"/>
    </source>
</evidence>